<evidence type="ECO:0000313" key="3">
    <source>
        <dbReference type="Proteomes" id="UP000451048"/>
    </source>
</evidence>
<name>A0A1L6KPJ6_ACIHA</name>
<dbReference type="InterPro" id="IPR046611">
    <property type="entry name" value="DUF6670"/>
</dbReference>
<dbReference type="OrthoDB" id="6672593at2"/>
<evidence type="ECO:0000313" key="4">
    <source>
        <dbReference type="Proteomes" id="UP000463868"/>
    </source>
</evidence>
<dbReference type="Proteomes" id="UP000463868">
    <property type="component" value="Chromosome"/>
</dbReference>
<dbReference type="Pfam" id="PF20375">
    <property type="entry name" value="DUF6670"/>
    <property type="match status" value="1"/>
</dbReference>
<dbReference type="AlphaFoldDB" id="A0A1L6KPJ6"/>
<evidence type="ECO:0000313" key="2">
    <source>
        <dbReference type="EMBL" id="QHI14004.1"/>
    </source>
</evidence>
<evidence type="ECO:0000313" key="1">
    <source>
        <dbReference type="EMBL" id="NAR74006.1"/>
    </source>
</evidence>
<dbReference type="EMBL" id="WTTO01000031">
    <property type="protein sequence ID" value="NAR74006.1"/>
    <property type="molecule type" value="Genomic_DNA"/>
</dbReference>
<reference evidence="2 4" key="1">
    <citation type="submission" date="2018-08" db="EMBL/GenBank/DDBJ databases">
        <title>Analysis of the genomic diversity of Mexican Acinetobacter haemolyticus clinical isolates.</title>
        <authorList>
            <person name="Castro-Jaimes S."/>
            <person name="Cevallos M.A."/>
        </authorList>
    </citation>
    <scope>NUCLEOTIDE SEQUENCE [LARGE SCALE GENOMIC DNA]</scope>
    <source>
        <strain evidence="2 4">AN43</strain>
    </source>
</reference>
<dbReference type="RefSeq" id="WP_035375197.1">
    <property type="nucleotide sequence ID" value="NZ_CP018871.1"/>
</dbReference>
<dbReference type="EMBL" id="CP031976">
    <property type="protein sequence ID" value="QHI14004.1"/>
    <property type="molecule type" value="Genomic_DNA"/>
</dbReference>
<gene>
    <name evidence="2" type="ORF">AhaeAN43_11810</name>
    <name evidence="1" type="ORF">GPS52_10930</name>
</gene>
<accession>A0A1L6KPJ6</accession>
<organism evidence="1 3">
    <name type="scientific">Acinetobacter haemolyticus</name>
    <dbReference type="NCBI Taxonomy" id="29430"/>
    <lineage>
        <taxon>Bacteria</taxon>
        <taxon>Pseudomonadati</taxon>
        <taxon>Pseudomonadota</taxon>
        <taxon>Gammaproteobacteria</taxon>
        <taxon>Moraxellales</taxon>
        <taxon>Moraxellaceae</taxon>
        <taxon>Acinetobacter</taxon>
    </lineage>
</organism>
<proteinExistence type="predicted"/>
<dbReference type="SUPFAM" id="SSF159245">
    <property type="entry name" value="AttH-like"/>
    <property type="match status" value="1"/>
</dbReference>
<reference evidence="1 3" key="2">
    <citation type="submission" date="2019-12" db="EMBL/GenBank/DDBJ databases">
        <title>Acinetobacter haemolyticus comparative genomics.</title>
        <authorList>
            <person name="Castro-Jaimes S."/>
            <person name="Bello-Lopez E."/>
            <person name="Velazquez-Acosta C."/>
            <person name="Volkow-Fernandez P."/>
            <person name="Lozano-Zarain P."/>
            <person name="Castillo Ramirez S."/>
            <person name="Cevallos M.A."/>
        </authorList>
    </citation>
    <scope>NUCLEOTIDE SEQUENCE [LARGE SCALE GENOMIC DNA]</scope>
    <source>
        <strain evidence="1 3">AN10</strain>
    </source>
</reference>
<dbReference type="STRING" id="29430.AHTJS_11755"/>
<protein>
    <submittedName>
        <fullName evidence="1">Uncharacterized protein</fullName>
    </submittedName>
</protein>
<dbReference type="Proteomes" id="UP000451048">
    <property type="component" value="Unassembled WGS sequence"/>
</dbReference>
<sequence length="382" mass="42590">MMSKQIHSDVPVTITGRMLPNSRKTNRGLKDHAIGLLTKGVGRIMGVARPNQNIPYPSPDFYQAINNPFPFKGTHFGIMIADLPAPHYFLSFASILGMLGIKVVDADAFVDPKDGPLNTAVLVHGTALANKNAFSSYSIQHDMQFDPQHNLIRFGENAEIFGQYPHFRLISRRGDFAVDLKLTATGANSWFAHSAIYQHMSLLMNYEGEITYQDQTQKVSGLATWEHWKAPSLAYPLNKTIPKWLKIPADFFTYQVLTIDATTQLLLGYVTILDHSVAAFAMLRQADGTAVHLDADVHFEVLSLQAEAAQGQDGSLMSLPETFRWQVIDKHKNLLFDIYATVDTPMLFGLATGYVGGYHWHGSRSGVATQGRGYIEYIDRRD</sequence>
<dbReference type="KEGG" id="ahl:AHTJS_11755"/>